<dbReference type="EMBL" id="JBCGBO010000005">
    <property type="protein sequence ID" value="KAK9200867.1"/>
    <property type="molecule type" value="Genomic_DNA"/>
</dbReference>
<feature type="transmembrane region" description="Helical" evidence="1">
    <location>
        <begin position="12"/>
        <end position="30"/>
    </location>
</feature>
<evidence type="ECO:0000313" key="2">
    <source>
        <dbReference type="EMBL" id="KAK9200867.1"/>
    </source>
</evidence>
<name>A0AAP0MA72_9ROSI</name>
<organism evidence="2 3">
    <name type="scientific">Citrus x changshan-huyou</name>
    <dbReference type="NCBI Taxonomy" id="2935761"/>
    <lineage>
        <taxon>Eukaryota</taxon>
        <taxon>Viridiplantae</taxon>
        <taxon>Streptophyta</taxon>
        <taxon>Embryophyta</taxon>
        <taxon>Tracheophyta</taxon>
        <taxon>Spermatophyta</taxon>
        <taxon>Magnoliopsida</taxon>
        <taxon>eudicotyledons</taxon>
        <taxon>Gunneridae</taxon>
        <taxon>Pentapetalae</taxon>
        <taxon>rosids</taxon>
        <taxon>malvids</taxon>
        <taxon>Sapindales</taxon>
        <taxon>Rutaceae</taxon>
        <taxon>Aurantioideae</taxon>
        <taxon>Citrus</taxon>
    </lineage>
</organism>
<comment type="caution">
    <text evidence="2">The sequence shown here is derived from an EMBL/GenBank/DDBJ whole genome shotgun (WGS) entry which is preliminary data.</text>
</comment>
<evidence type="ECO:0000313" key="3">
    <source>
        <dbReference type="Proteomes" id="UP001428341"/>
    </source>
</evidence>
<evidence type="ECO:0000256" key="1">
    <source>
        <dbReference type="SAM" id="Phobius"/>
    </source>
</evidence>
<proteinExistence type="predicted"/>
<accession>A0AAP0MA72</accession>
<dbReference type="Proteomes" id="UP001428341">
    <property type="component" value="Unassembled WGS sequence"/>
</dbReference>
<keyword evidence="3" id="KW-1185">Reference proteome</keyword>
<sequence length="114" mass="13373">MDIVVTTYQMVYLVFKNLILIKIYSCLLILGIRKRMACMFCDVLCCFGGEFLFLIQLKHFLADGCMFFQFLEVVVVSDVRNSNKFQGLILYKYSDEQLSIKFAFLNFMRTNTNN</sequence>
<gene>
    <name evidence="2" type="ORF">WN944_016066</name>
</gene>
<keyword evidence="1" id="KW-0472">Membrane</keyword>
<keyword evidence="1" id="KW-0812">Transmembrane</keyword>
<dbReference type="AlphaFoldDB" id="A0AAP0MA72"/>
<reference evidence="2 3" key="1">
    <citation type="submission" date="2024-05" db="EMBL/GenBank/DDBJ databases">
        <title>Haplotype-resolved chromosome-level genome assembly of Huyou (Citrus changshanensis).</title>
        <authorList>
            <person name="Miao C."/>
            <person name="Chen W."/>
            <person name="Wu Y."/>
            <person name="Wang L."/>
            <person name="Zhao S."/>
            <person name="Grierson D."/>
            <person name="Xu C."/>
            <person name="Chen K."/>
        </authorList>
    </citation>
    <scope>NUCLEOTIDE SEQUENCE [LARGE SCALE GENOMIC DNA]</scope>
    <source>
        <strain evidence="2">01-14</strain>
        <tissue evidence="2">Leaf</tissue>
    </source>
</reference>
<keyword evidence="1" id="KW-1133">Transmembrane helix</keyword>
<protein>
    <submittedName>
        <fullName evidence="2">Uncharacterized protein</fullName>
    </submittedName>
</protein>